<protein>
    <recommendedName>
        <fullName evidence="5">Actin cross-linking</fullName>
    </recommendedName>
</protein>
<evidence type="ECO:0000259" key="2">
    <source>
        <dbReference type="Pfam" id="PF22932"/>
    </source>
</evidence>
<dbReference type="Gene3D" id="2.80.10.50">
    <property type="match status" value="2"/>
</dbReference>
<accession>A0AAN7QBC6</accession>
<dbReference type="InterPro" id="IPR054726">
    <property type="entry name" value="Ubiq_DUF569-assoc"/>
</dbReference>
<dbReference type="InterPro" id="IPR008999">
    <property type="entry name" value="Actin-crosslinking"/>
</dbReference>
<dbReference type="Pfam" id="PF22932">
    <property type="entry name" value="Ubiq_DUF_assoc"/>
    <property type="match status" value="1"/>
</dbReference>
<sequence length="506" mass="56169">MEFFSKTYAVKLRSHLDKFLIAVEDEPETVRQSRRSAGLNNASWFVEPGKSENTIRLKSCHGLYLSASDSPLLLGMAGKKVVLTRPGPDLDSDPTIEWEPIRDGFQVRLMTRCGKYLRANGGTPPWRNSITHDDPYSGATQNWLLWNVEAVKPAAGNIVPDRDGSESIHQYMSSVSTFSSVTGDILSSFGSEKSPEENIWRVSSLWQLSDSSDAMELFRNAKTVRLRSRHGKYLVAEDDGETVGQHRNGTYASARWTVESVFNSESVIRLRSCHGQYLTASTSPFRLGIAGYKVLQTLPKRLDSSLEWEPIGEGTRVRLKTRYGFFLRANSSTPPWSGSVTHDIPGRSSTQDWVLWSVELMELRYQVADDEPLVPVSQPALLMHSTASSESDSNSPVPAKFPSVYRLETGQEACSKAKGEGRVVKYLIADERGEVMGGDMQGHTLHFKGKSVEELARKLEEETGIDNPVVCFRSPLNGELCPLRLKLPPTTVMHVVVVPSSSQGES</sequence>
<gene>
    <name evidence="3" type="ORF">SAY86_008611</name>
</gene>
<feature type="domain" description="DUF569" evidence="1">
    <location>
        <begin position="215"/>
        <end position="356"/>
    </location>
</feature>
<dbReference type="AlphaFoldDB" id="A0AAN7QBC6"/>
<dbReference type="PANTHER" id="PTHR31205:SF69">
    <property type="entry name" value="ACTIN CROSS-LINKING PROTEIN (DUF569)"/>
    <property type="match status" value="1"/>
</dbReference>
<evidence type="ECO:0000313" key="4">
    <source>
        <dbReference type="Proteomes" id="UP001346149"/>
    </source>
</evidence>
<evidence type="ECO:0000259" key="1">
    <source>
        <dbReference type="Pfam" id="PF04601"/>
    </source>
</evidence>
<dbReference type="EMBL" id="JAXQNO010000024">
    <property type="protein sequence ID" value="KAK4762843.1"/>
    <property type="molecule type" value="Genomic_DNA"/>
</dbReference>
<dbReference type="FunFam" id="2.80.10.50:FF:000067">
    <property type="entry name" value="BnaC05g19630D protein"/>
    <property type="match status" value="2"/>
</dbReference>
<proteinExistence type="predicted"/>
<dbReference type="InterPro" id="IPR007679">
    <property type="entry name" value="DUF569"/>
</dbReference>
<organism evidence="3 4">
    <name type="scientific">Trapa natans</name>
    <name type="common">Water chestnut</name>
    <dbReference type="NCBI Taxonomy" id="22666"/>
    <lineage>
        <taxon>Eukaryota</taxon>
        <taxon>Viridiplantae</taxon>
        <taxon>Streptophyta</taxon>
        <taxon>Embryophyta</taxon>
        <taxon>Tracheophyta</taxon>
        <taxon>Spermatophyta</taxon>
        <taxon>Magnoliopsida</taxon>
        <taxon>eudicotyledons</taxon>
        <taxon>Gunneridae</taxon>
        <taxon>Pentapetalae</taxon>
        <taxon>rosids</taxon>
        <taxon>malvids</taxon>
        <taxon>Myrtales</taxon>
        <taxon>Lythraceae</taxon>
        <taxon>Trapa</taxon>
    </lineage>
</organism>
<comment type="caution">
    <text evidence="3">The sequence shown here is derived from an EMBL/GenBank/DDBJ whole genome shotgun (WGS) entry which is preliminary data.</text>
</comment>
<evidence type="ECO:0000313" key="3">
    <source>
        <dbReference type="EMBL" id="KAK4762843.1"/>
    </source>
</evidence>
<dbReference type="CDD" id="cd23340">
    <property type="entry name" value="beta-trefoil_FSCN_ACP-like"/>
    <property type="match status" value="2"/>
</dbReference>
<dbReference type="SUPFAM" id="SSF50405">
    <property type="entry name" value="Actin-crosslinking proteins"/>
    <property type="match status" value="2"/>
</dbReference>
<dbReference type="Pfam" id="PF04601">
    <property type="entry name" value="DUF569"/>
    <property type="match status" value="2"/>
</dbReference>
<keyword evidence="4" id="KW-1185">Reference proteome</keyword>
<evidence type="ECO:0008006" key="5">
    <source>
        <dbReference type="Google" id="ProtNLM"/>
    </source>
</evidence>
<reference evidence="3 4" key="1">
    <citation type="journal article" date="2023" name="Hortic Res">
        <title>Pangenome of water caltrop reveals structural variations and asymmetric subgenome divergence after allopolyploidization.</title>
        <authorList>
            <person name="Zhang X."/>
            <person name="Chen Y."/>
            <person name="Wang L."/>
            <person name="Yuan Y."/>
            <person name="Fang M."/>
            <person name="Shi L."/>
            <person name="Lu R."/>
            <person name="Comes H.P."/>
            <person name="Ma Y."/>
            <person name="Chen Y."/>
            <person name="Huang G."/>
            <person name="Zhou Y."/>
            <person name="Zheng Z."/>
            <person name="Qiu Y."/>
        </authorList>
    </citation>
    <scope>NUCLEOTIDE SEQUENCE [LARGE SCALE GENOMIC DNA]</scope>
    <source>
        <strain evidence="3">F231</strain>
    </source>
</reference>
<feature type="domain" description="DUF569" evidence="2">
    <location>
        <begin position="421"/>
        <end position="497"/>
    </location>
</feature>
<dbReference type="PANTHER" id="PTHR31205">
    <property type="entry name" value="ACTIN CROSS-LINKING PROTEIN (DUF569)"/>
    <property type="match status" value="1"/>
</dbReference>
<name>A0AAN7QBC6_TRANT</name>
<dbReference type="Proteomes" id="UP001346149">
    <property type="component" value="Unassembled WGS sequence"/>
</dbReference>
<feature type="domain" description="DUF569" evidence="1">
    <location>
        <begin position="1"/>
        <end position="146"/>
    </location>
</feature>